<dbReference type="SUPFAM" id="SSF103506">
    <property type="entry name" value="Mitochondrial carrier"/>
    <property type="match status" value="1"/>
</dbReference>
<accession>A0A1A7YFL5</accession>
<comment type="subcellular location">
    <subcellularLocation>
        <location evidence="1">Mitochondrion inner membrane</location>
        <topology evidence="1">Multi-pass membrane protein</topology>
    </subcellularLocation>
</comment>
<keyword evidence="4 10" id="KW-0812">Transmembrane</keyword>
<evidence type="ECO:0000256" key="3">
    <source>
        <dbReference type="ARBA" id="ARBA00022448"/>
    </source>
</evidence>
<dbReference type="EMBL" id="HADX01006712">
    <property type="protein sequence ID" value="SBP28944.1"/>
    <property type="molecule type" value="Transcribed_RNA"/>
</dbReference>
<evidence type="ECO:0000313" key="12">
    <source>
        <dbReference type="EMBL" id="SBP28944.1"/>
    </source>
</evidence>
<evidence type="ECO:0000256" key="9">
    <source>
        <dbReference type="ARBA" id="ARBA00023136"/>
    </source>
</evidence>
<evidence type="ECO:0000256" key="2">
    <source>
        <dbReference type="ARBA" id="ARBA00006375"/>
    </source>
</evidence>
<evidence type="ECO:0000256" key="10">
    <source>
        <dbReference type="PROSITE-ProRule" id="PRU00282"/>
    </source>
</evidence>
<keyword evidence="6" id="KW-0999">Mitochondrion inner membrane</keyword>
<gene>
    <name evidence="12" type="primary">SLC25A47A</name>
</gene>
<organism evidence="12">
    <name type="scientific">Iconisemion striatum</name>
    <dbReference type="NCBI Taxonomy" id="60296"/>
    <lineage>
        <taxon>Eukaryota</taxon>
        <taxon>Metazoa</taxon>
        <taxon>Chordata</taxon>
        <taxon>Craniata</taxon>
        <taxon>Vertebrata</taxon>
        <taxon>Euteleostomi</taxon>
        <taxon>Actinopterygii</taxon>
        <taxon>Neopterygii</taxon>
        <taxon>Teleostei</taxon>
        <taxon>Neoteleostei</taxon>
        <taxon>Acanthomorphata</taxon>
        <taxon>Ovalentaria</taxon>
        <taxon>Atherinomorphae</taxon>
        <taxon>Cyprinodontiformes</taxon>
        <taxon>Nothobranchiidae</taxon>
        <taxon>Iconisemion</taxon>
    </lineage>
</organism>
<reference evidence="12" key="1">
    <citation type="submission" date="2016-05" db="EMBL/GenBank/DDBJ databases">
        <authorList>
            <person name="Lavstsen T."/>
            <person name="Jespersen J.S."/>
        </authorList>
    </citation>
    <scope>NUCLEOTIDE SEQUENCE</scope>
    <source>
        <tissue evidence="12">Brain</tissue>
    </source>
</reference>
<dbReference type="GO" id="GO:0022857">
    <property type="term" value="F:transmembrane transporter activity"/>
    <property type="evidence" value="ECO:0007669"/>
    <property type="project" value="TreeGrafter"/>
</dbReference>
<dbReference type="InterPro" id="IPR050567">
    <property type="entry name" value="Mitochondrial_Carrier"/>
</dbReference>
<keyword evidence="8" id="KW-0496">Mitochondrion</keyword>
<keyword evidence="3 11" id="KW-0813">Transport</keyword>
<feature type="repeat" description="Solcar" evidence="10">
    <location>
        <begin position="1"/>
        <end position="83"/>
    </location>
</feature>
<protein>
    <submittedName>
        <fullName evidence="12">Solute carrier family 25, member 47a</fullName>
    </submittedName>
</protein>
<feature type="repeat" description="Solcar" evidence="10">
    <location>
        <begin position="98"/>
        <end position="190"/>
    </location>
</feature>
<dbReference type="InterPro" id="IPR002067">
    <property type="entry name" value="MCP"/>
</dbReference>
<dbReference type="PANTHER" id="PTHR45624:SF3">
    <property type="entry name" value="SOLUTE CARRIER FAMILY 25 MEMBER 47"/>
    <property type="match status" value="1"/>
</dbReference>
<evidence type="ECO:0000256" key="5">
    <source>
        <dbReference type="ARBA" id="ARBA00022737"/>
    </source>
</evidence>
<keyword evidence="5" id="KW-0677">Repeat</keyword>
<dbReference type="PRINTS" id="PR00926">
    <property type="entry name" value="MITOCARRIER"/>
</dbReference>
<comment type="similarity">
    <text evidence="2 11">Belongs to the mitochondrial carrier (TC 2.A.29) family.</text>
</comment>
<dbReference type="InterPro" id="IPR023395">
    <property type="entry name" value="MCP_dom_sf"/>
</dbReference>
<evidence type="ECO:0000256" key="4">
    <source>
        <dbReference type="ARBA" id="ARBA00022692"/>
    </source>
</evidence>
<evidence type="ECO:0000256" key="1">
    <source>
        <dbReference type="ARBA" id="ARBA00004448"/>
    </source>
</evidence>
<name>A0A1A7YFL5_9TELE</name>
<dbReference type="EMBL" id="HADW01015252">
    <property type="protein sequence ID" value="SBP16652.1"/>
    <property type="molecule type" value="Transcribed_RNA"/>
</dbReference>
<keyword evidence="9 10" id="KW-0472">Membrane</keyword>
<reference evidence="12" key="2">
    <citation type="submission" date="2016-06" db="EMBL/GenBank/DDBJ databases">
        <title>The genome of a short-lived fish provides insights into sex chromosome evolution and the genetic control of aging.</title>
        <authorList>
            <person name="Reichwald K."/>
            <person name="Felder M."/>
            <person name="Petzold A."/>
            <person name="Koch P."/>
            <person name="Groth M."/>
            <person name="Platzer M."/>
        </authorList>
    </citation>
    <scope>NUCLEOTIDE SEQUENCE</scope>
    <source>
        <tissue evidence="12">Brain</tissue>
    </source>
</reference>
<dbReference type="AlphaFoldDB" id="A0A1A7YFL5"/>
<dbReference type="InterPro" id="IPR018108">
    <property type="entry name" value="MCP_transmembrane"/>
</dbReference>
<dbReference type="PANTHER" id="PTHR45624">
    <property type="entry name" value="MITOCHONDRIAL BASIC AMINO ACIDS TRANSPORTER-RELATED"/>
    <property type="match status" value="1"/>
</dbReference>
<evidence type="ECO:0000256" key="6">
    <source>
        <dbReference type="ARBA" id="ARBA00022792"/>
    </source>
</evidence>
<evidence type="ECO:0000256" key="11">
    <source>
        <dbReference type="RuleBase" id="RU000488"/>
    </source>
</evidence>
<dbReference type="GO" id="GO:0005743">
    <property type="term" value="C:mitochondrial inner membrane"/>
    <property type="evidence" value="ECO:0007669"/>
    <property type="project" value="UniProtKB-SubCell"/>
</dbReference>
<dbReference type="Pfam" id="PF00153">
    <property type="entry name" value="Mito_carr"/>
    <property type="match status" value="3"/>
</dbReference>
<evidence type="ECO:0000256" key="7">
    <source>
        <dbReference type="ARBA" id="ARBA00022989"/>
    </source>
</evidence>
<dbReference type="PROSITE" id="PS50920">
    <property type="entry name" value="SOLCAR"/>
    <property type="match status" value="3"/>
</dbReference>
<proteinExistence type="inferred from homology"/>
<feature type="repeat" description="Solcar" evidence="10">
    <location>
        <begin position="199"/>
        <end position="287"/>
    </location>
</feature>
<evidence type="ECO:0000256" key="8">
    <source>
        <dbReference type="ARBA" id="ARBA00023128"/>
    </source>
</evidence>
<dbReference type="FunFam" id="1.50.40.10:FF:000049">
    <property type="entry name" value="Solute carrier family 25 member 45"/>
    <property type="match status" value="1"/>
</dbReference>
<keyword evidence="7" id="KW-1133">Transmembrane helix</keyword>
<sequence length="303" mass="32747">MHIVDFLSGSVAGACGVAVGYPLDTVKVRIQTQTQFTGVYQCAVETLSKEGVHGFFKGMSLPMATVSLTSSVVFGTYRNCLQCMKQARGADWAPNTKLEVFLAGMAGGVAQISVMAPGDIVKVRLQCQTESMRKGANTPRPKYHGPVHCLLSIIRGEGVTGLYRGALPLMLRDGPSYATYFLTYTTIYEWLSGGSMKSLDWSSVMLAGGLAGIAGWTVGTPMDVIKARLQMDGARETKRYKGFVHCFVETVKVEGSGVFFKSLGVNCLRAFPVNMVVFVTYEVLSGSLRTGPQRVEPPRLGLE</sequence>
<dbReference type="Gene3D" id="1.50.40.10">
    <property type="entry name" value="Mitochondrial carrier domain"/>
    <property type="match status" value="1"/>
</dbReference>